<keyword evidence="2" id="KW-1185">Reference proteome</keyword>
<proteinExistence type="predicted"/>
<gene>
    <name evidence="1" type="ORF">ILYODFUR_006178</name>
</gene>
<name>A0ABV0TU38_9TELE</name>
<evidence type="ECO:0000313" key="2">
    <source>
        <dbReference type="Proteomes" id="UP001482620"/>
    </source>
</evidence>
<evidence type="ECO:0008006" key="3">
    <source>
        <dbReference type="Google" id="ProtNLM"/>
    </source>
</evidence>
<accession>A0ABV0TU38</accession>
<evidence type="ECO:0000313" key="1">
    <source>
        <dbReference type="EMBL" id="MEQ2235827.1"/>
    </source>
</evidence>
<dbReference type="Proteomes" id="UP001482620">
    <property type="component" value="Unassembled WGS sequence"/>
</dbReference>
<sequence>MSLLLISHPLPCFFIFCLCLPGYLFSLNSVLNVLSSVSSPFFAIVNSLFLCHSNLPSPPFQPFTDSPSVPSSLLPDTHPLLSRASFVFLGCLRWESVLCYVVSGRSWWLNPAYIWLPETPEDGERLAPE</sequence>
<organism evidence="1 2">
    <name type="scientific">Ilyodon furcidens</name>
    <name type="common">goldbreast splitfin</name>
    <dbReference type="NCBI Taxonomy" id="33524"/>
    <lineage>
        <taxon>Eukaryota</taxon>
        <taxon>Metazoa</taxon>
        <taxon>Chordata</taxon>
        <taxon>Craniata</taxon>
        <taxon>Vertebrata</taxon>
        <taxon>Euteleostomi</taxon>
        <taxon>Actinopterygii</taxon>
        <taxon>Neopterygii</taxon>
        <taxon>Teleostei</taxon>
        <taxon>Neoteleostei</taxon>
        <taxon>Acanthomorphata</taxon>
        <taxon>Ovalentaria</taxon>
        <taxon>Atherinomorphae</taxon>
        <taxon>Cyprinodontiformes</taxon>
        <taxon>Goodeidae</taxon>
        <taxon>Ilyodon</taxon>
    </lineage>
</organism>
<dbReference type="EMBL" id="JAHRIQ010046716">
    <property type="protein sequence ID" value="MEQ2235827.1"/>
    <property type="molecule type" value="Genomic_DNA"/>
</dbReference>
<reference evidence="1 2" key="1">
    <citation type="submission" date="2021-06" db="EMBL/GenBank/DDBJ databases">
        <authorList>
            <person name="Palmer J.M."/>
        </authorList>
    </citation>
    <scope>NUCLEOTIDE SEQUENCE [LARGE SCALE GENOMIC DNA]</scope>
    <source>
        <strain evidence="2">if_2019</strain>
        <tissue evidence="1">Muscle</tissue>
    </source>
</reference>
<protein>
    <recommendedName>
        <fullName evidence="3">Secreted protein</fullName>
    </recommendedName>
</protein>
<comment type="caution">
    <text evidence="1">The sequence shown here is derived from an EMBL/GenBank/DDBJ whole genome shotgun (WGS) entry which is preliminary data.</text>
</comment>